<gene>
    <name evidence="13" type="ORF">EVJ47_01035</name>
</gene>
<accession>A0A519BC98</accession>
<dbReference type="PANTHER" id="PTHR17490">
    <property type="entry name" value="SUA5"/>
    <property type="match status" value="1"/>
</dbReference>
<dbReference type="NCBIfam" id="TIGR00057">
    <property type="entry name" value="L-threonylcarbamoyladenylate synthase"/>
    <property type="match status" value="1"/>
</dbReference>
<evidence type="ECO:0000256" key="7">
    <source>
        <dbReference type="ARBA" id="ARBA00022695"/>
    </source>
</evidence>
<keyword evidence="6" id="KW-0819">tRNA processing</keyword>
<comment type="subcellular location">
    <subcellularLocation>
        <location evidence="1">Cytoplasm</location>
    </subcellularLocation>
</comment>
<dbReference type="PROSITE" id="PS51163">
    <property type="entry name" value="YRDC"/>
    <property type="match status" value="1"/>
</dbReference>
<dbReference type="GO" id="GO:0000049">
    <property type="term" value="F:tRNA binding"/>
    <property type="evidence" value="ECO:0007669"/>
    <property type="project" value="TreeGrafter"/>
</dbReference>
<protein>
    <recommendedName>
        <fullName evidence="10">L-threonylcarbamoyladenylate synthase</fullName>
        <ecNumber evidence="3">2.7.7.87</ecNumber>
    </recommendedName>
    <alternativeName>
        <fullName evidence="10">L-threonylcarbamoyladenylate synthase</fullName>
    </alternativeName>
</protein>
<evidence type="ECO:0000256" key="1">
    <source>
        <dbReference type="ARBA" id="ARBA00004496"/>
    </source>
</evidence>
<dbReference type="GO" id="GO:0005524">
    <property type="term" value="F:ATP binding"/>
    <property type="evidence" value="ECO:0007669"/>
    <property type="project" value="UniProtKB-KW"/>
</dbReference>
<name>A0A519BC98_9DELT</name>
<dbReference type="PANTHER" id="PTHR17490:SF16">
    <property type="entry name" value="THREONYLCARBAMOYL-AMP SYNTHASE"/>
    <property type="match status" value="1"/>
</dbReference>
<evidence type="ECO:0000256" key="11">
    <source>
        <dbReference type="ARBA" id="ARBA00048366"/>
    </source>
</evidence>
<evidence type="ECO:0000256" key="8">
    <source>
        <dbReference type="ARBA" id="ARBA00022741"/>
    </source>
</evidence>
<evidence type="ECO:0000259" key="12">
    <source>
        <dbReference type="PROSITE" id="PS51163"/>
    </source>
</evidence>
<dbReference type="EC" id="2.7.7.87" evidence="3"/>
<feature type="domain" description="YrdC-like" evidence="12">
    <location>
        <begin position="11"/>
        <end position="197"/>
    </location>
</feature>
<evidence type="ECO:0000256" key="3">
    <source>
        <dbReference type="ARBA" id="ARBA00012584"/>
    </source>
</evidence>
<proteinExistence type="inferred from homology"/>
<dbReference type="GO" id="GO:0005737">
    <property type="term" value="C:cytoplasm"/>
    <property type="evidence" value="ECO:0007669"/>
    <property type="project" value="UniProtKB-SubCell"/>
</dbReference>
<keyword evidence="4" id="KW-0963">Cytoplasm</keyword>
<evidence type="ECO:0000313" key="14">
    <source>
        <dbReference type="Proteomes" id="UP000320813"/>
    </source>
</evidence>
<evidence type="ECO:0000256" key="2">
    <source>
        <dbReference type="ARBA" id="ARBA00007663"/>
    </source>
</evidence>
<evidence type="ECO:0000313" key="13">
    <source>
        <dbReference type="EMBL" id="RZD14900.1"/>
    </source>
</evidence>
<evidence type="ECO:0000256" key="10">
    <source>
        <dbReference type="ARBA" id="ARBA00029774"/>
    </source>
</evidence>
<keyword evidence="8" id="KW-0547">Nucleotide-binding</keyword>
<dbReference type="InterPro" id="IPR017945">
    <property type="entry name" value="DHBP_synth_RibB-like_a/b_dom"/>
</dbReference>
<dbReference type="InterPro" id="IPR050156">
    <property type="entry name" value="TC-AMP_synthase_SUA5"/>
</dbReference>
<evidence type="ECO:0000256" key="6">
    <source>
        <dbReference type="ARBA" id="ARBA00022694"/>
    </source>
</evidence>
<dbReference type="Pfam" id="PF01300">
    <property type="entry name" value="Sua5_yciO_yrdC"/>
    <property type="match status" value="1"/>
</dbReference>
<keyword evidence="5" id="KW-0808">Transferase</keyword>
<dbReference type="EMBL" id="SGBD01000001">
    <property type="protein sequence ID" value="RZD14900.1"/>
    <property type="molecule type" value="Genomic_DNA"/>
</dbReference>
<comment type="catalytic activity">
    <reaction evidence="11">
        <text>L-threonine + hydrogencarbonate + ATP = L-threonylcarbamoyladenylate + diphosphate + H2O</text>
        <dbReference type="Rhea" id="RHEA:36407"/>
        <dbReference type="ChEBI" id="CHEBI:15377"/>
        <dbReference type="ChEBI" id="CHEBI:17544"/>
        <dbReference type="ChEBI" id="CHEBI:30616"/>
        <dbReference type="ChEBI" id="CHEBI:33019"/>
        <dbReference type="ChEBI" id="CHEBI:57926"/>
        <dbReference type="ChEBI" id="CHEBI:73682"/>
        <dbReference type="EC" id="2.7.7.87"/>
    </reaction>
</comment>
<evidence type="ECO:0000256" key="4">
    <source>
        <dbReference type="ARBA" id="ARBA00022490"/>
    </source>
</evidence>
<organism evidence="13 14">
    <name type="scientific">Candidatus Acidulodesulfobacterium ferriphilum</name>
    <dbReference type="NCBI Taxonomy" id="2597223"/>
    <lineage>
        <taxon>Bacteria</taxon>
        <taxon>Deltaproteobacteria</taxon>
        <taxon>Candidatus Acidulodesulfobacterales</taxon>
        <taxon>Candidatus Acidulodesulfobacterium</taxon>
    </lineage>
</organism>
<reference evidence="13 14" key="1">
    <citation type="submission" date="2019-01" db="EMBL/GenBank/DDBJ databases">
        <title>Insights into ecological role of a new deltaproteobacterial order Candidatus Sinidesulfobacterales (Sva0485) by metagenomics and metatranscriptomics.</title>
        <authorList>
            <person name="Tan S."/>
            <person name="Liu J."/>
            <person name="Fang Y."/>
            <person name="Hedlund B.P."/>
            <person name="Lian Z.H."/>
            <person name="Huang L.Y."/>
            <person name="Li J.T."/>
            <person name="Huang L.N."/>
            <person name="Li W.J."/>
            <person name="Jiang H.C."/>
            <person name="Dong H.L."/>
            <person name="Shu W.S."/>
        </authorList>
    </citation>
    <scope>NUCLEOTIDE SEQUENCE [LARGE SCALE GENOMIC DNA]</scope>
    <source>
        <strain evidence="13">AP3</strain>
    </source>
</reference>
<keyword evidence="7" id="KW-0548">Nucleotidyltransferase</keyword>
<evidence type="ECO:0000256" key="5">
    <source>
        <dbReference type="ARBA" id="ARBA00022679"/>
    </source>
</evidence>
<evidence type="ECO:0000256" key="9">
    <source>
        <dbReference type="ARBA" id="ARBA00022840"/>
    </source>
</evidence>
<dbReference type="Proteomes" id="UP000320813">
    <property type="component" value="Unassembled WGS sequence"/>
</dbReference>
<dbReference type="SUPFAM" id="SSF55821">
    <property type="entry name" value="YrdC/RibB"/>
    <property type="match status" value="1"/>
</dbReference>
<dbReference type="Gene3D" id="3.90.870.10">
    <property type="entry name" value="DHBP synthase"/>
    <property type="match status" value="1"/>
</dbReference>
<comment type="similarity">
    <text evidence="2">Belongs to the SUA5 family.</text>
</comment>
<dbReference type="GO" id="GO:0006450">
    <property type="term" value="P:regulation of translational fidelity"/>
    <property type="evidence" value="ECO:0007669"/>
    <property type="project" value="TreeGrafter"/>
</dbReference>
<dbReference type="AlphaFoldDB" id="A0A519BC98"/>
<dbReference type="GO" id="GO:0061710">
    <property type="term" value="F:L-threonylcarbamoyladenylate synthase"/>
    <property type="evidence" value="ECO:0007669"/>
    <property type="project" value="UniProtKB-EC"/>
</dbReference>
<keyword evidence="9" id="KW-0067">ATP-binding</keyword>
<comment type="caution">
    <text evidence="13">The sequence shown here is derived from an EMBL/GenBank/DDBJ whole genome shotgun (WGS) entry which is preliminary data.</text>
</comment>
<dbReference type="InterPro" id="IPR006070">
    <property type="entry name" value="Sua5-like_dom"/>
</dbReference>
<sequence length="213" mass="23795">MKIYSQNSLTENDYIDIGKHLSSSGILIYPTETSYAIGANALDNAAVKMIYDIKGRDFTKPLPVLVKDLNMLINIAYVGRQEEDIISKFWPGPLTILFKSKISGKYLFTSDSEFVGARISPHPFPEMLFNKIDFPITATSANISGEDSLADFESIKRVSKGFEEKIVLIDGGELTGGASTIIRIEKKKVIMVREGDNNTKERLVCYMKNKKIL</sequence>
<dbReference type="GO" id="GO:0003725">
    <property type="term" value="F:double-stranded RNA binding"/>
    <property type="evidence" value="ECO:0007669"/>
    <property type="project" value="InterPro"/>
</dbReference>
<dbReference type="GO" id="GO:0008033">
    <property type="term" value="P:tRNA processing"/>
    <property type="evidence" value="ECO:0007669"/>
    <property type="project" value="UniProtKB-KW"/>
</dbReference>